<keyword evidence="1" id="KW-0812">Transmembrane</keyword>
<dbReference type="GO" id="GO:0009279">
    <property type="term" value="C:cell outer membrane"/>
    <property type="evidence" value="ECO:0007669"/>
    <property type="project" value="UniProtKB-SubCell"/>
</dbReference>
<dbReference type="FunFam" id="2.170.130.10:FF:000003">
    <property type="entry name" value="SusC/RagA family TonB-linked outer membrane protein"/>
    <property type="match status" value="1"/>
</dbReference>
<evidence type="ECO:0000256" key="2">
    <source>
        <dbReference type="SAM" id="SignalP"/>
    </source>
</evidence>
<keyword evidence="5" id="KW-1185">Reference proteome</keyword>
<gene>
    <name evidence="4" type="ORF">EDD80_11173</name>
</gene>
<evidence type="ECO:0000313" key="5">
    <source>
        <dbReference type="Proteomes" id="UP000295807"/>
    </source>
</evidence>
<dbReference type="Gene3D" id="2.60.40.1120">
    <property type="entry name" value="Carboxypeptidase-like, regulatory domain"/>
    <property type="match status" value="1"/>
</dbReference>
<proteinExistence type="inferred from homology"/>
<dbReference type="InterPro" id="IPR023997">
    <property type="entry name" value="TonB-dep_OMP_SusC/RagA_CS"/>
</dbReference>
<dbReference type="InterPro" id="IPR012910">
    <property type="entry name" value="Plug_dom"/>
</dbReference>
<dbReference type="SUPFAM" id="SSF56935">
    <property type="entry name" value="Porins"/>
    <property type="match status" value="1"/>
</dbReference>
<dbReference type="NCBIfam" id="TIGR04057">
    <property type="entry name" value="SusC_RagA_signa"/>
    <property type="match status" value="1"/>
</dbReference>
<dbReference type="InterPro" id="IPR023996">
    <property type="entry name" value="TonB-dep_OMP_SusC/RagA"/>
</dbReference>
<keyword evidence="1" id="KW-1134">Transmembrane beta strand</keyword>
<comment type="caution">
    <text evidence="4">The sequence shown here is derived from an EMBL/GenBank/DDBJ whole genome shotgun (WGS) entry which is preliminary data.</text>
</comment>
<keyword evidence="1" id="KW-0813">Transport</keyword>
<feature type="chain" id="PRO_5020819690" evidence="2">
    <location>
        <begin position="26"/>
        <end position="1053"/>
    </location>
</feature>
<dbReference type="InterPro" id="IPR008969">
    <property type="entry name" value="CarboxyPept-like_regulatory"/>
</dbReference>
<dbReference type="NCBIfam" id="TIGR04056">
    <property type="entry name" value="OMP_RagA_SusC"/>
    <property type="match status" value="1"/>
</dbReference>
<dbReference type="Gene3D" id="2.170.130.10">
    <property type="entry name" value="TonB-dependent receptor, plug domain"/>
    <property type="match status" value="1"/>
</dbReference>
<dbReference type="InterPro" id="IPR037066">
    <property type="entry name" value="Plug_dom_sf"/>
</dbReference>
<dbReference type="PROSITE" id="PS52016">
    <property type="entry name" value="TONB_DEPENDENT_REC_3"/>
    <property type="match status" value="1"/>
</dbReference>
<sequence length="1053" mass="118605">MKWNKYITHVLLGFLCSWVCMSASAQEMRQVTGTVVDTTGVGLPGVSVSVKNSTNMGTSTDLVGNYILDAPANATLVYTLIGFETQEIPLNGQDQINVTLAPSSDMLEDVVVVAFGTQKRKDMVGAVTSVRPGDLKVPSSNLTTALAGRVAGVIAFQRSGEPGMDNAEFFIRGVTTFGYKKDPLILIDGIEMTTNDLARLNPDDIASFSIMKDATATSLYGSRAANGVMLVTTKEGTEGKAKISFRFENSLSQPTREIELADPITYMRLRNEAVLTRDPLGELPFSDEKIDNTIEGANPYMYPVTDWRDALLKDYTMNQRINMNVSGGGKVARYFVAGSFNQDNGILEVDKRNNFNNNINLKTYSLRSNVNVNLTKSTEMVVRLSGLFDDYNGPISGGSDIYRKIMRTSPVAFPAYFPADEEHQYVQHILFGNSTELGPTTPLLNPYADLVRGYKEYSRSKMSAQLELKQDLSFVTPGLSVRTLVNTNRSSYFDVVRAYDPFWYNATSYDRYANTFRLDIMNEDSGSEYLSYGLSPRQLESSFYMESAANYSKEINEKHSINGLFVFMIRNRLSANSSDLQESLPFRNVGLAGRATYSYDERYYAELNFGYNGSERFHRSHRYGFFPSAGVAWTISNEKFWEPLQETVSNFRLRATYGLSGNDAIGEPRDRFLYLSNVNMTDPNRGSRFGRDNEFFLPGISISRYADPGITWETATKLNLGLEIGLFDKANIIIDAYKDHRKNILMGRTATPAEMGLSAQPQTNIGEAKAQGIDLQMDYNHSINKDFWIQVMGNMTYATSEYVAFEEYDYDKEWWKSRIGHPITQSWGYIAERLFVDNAEVAKSPFQNFGEYMGGDIKYRDVNGDGQISTLDQVPLGYPETPEITYGFGFSVGYKAFDFSAFFQGNARSSFWMDAIATTPFIQYYYRNESLIGVPQNQLLKAYADDYWSETDRDLYALWPRLSTTAIGTDNNAQRSTWFMRDGSFLRLKQVEIGYNLPQQTADKLFMQNLRIYLSGTNLFTWSSFKLWDVEMGDNGLGYPNQRVVNIGLLANF</sequence>
<comment type="similarity">
    <text evidence="1">Belongs to the TonB-dependent receptor family.</text>
</comment>
<dbReference type="Pfam" id="PF13715">
    <property type="entry name" value="CarbopepD_reg_2"/>
    <property type="match status" value="1"/>
</dbReference>
<feature type="domain" description="TonB-dependent receptor plug" evidence="3">
    <location>
        <begin position="121"/>
        <end position="228"/>
    </location>
</feature>
<comment type="subcellular location">
    <subcellularLocation>
        <location evidence="1">Cell outer membrane</location>
        <topology evidence="1">Multi-pass membrane protein</topology>
    </subcellularLocation>
</comment>
<feature type="signal peptide" evidence="2">
    <location>
        <begin position="1"/>
        <end position="25"/>
    </location>
</feature>
<evidence type="ECO:0000259" key="3">
    <source>
        <dbReference type="Pfam" id="PF07715"/>
    </source>
</evidence>
<evidence type="ECO:0000313" key="4">
    <source>
        <dbReference type="EMBL" id="TCS85671.1"/>
    </source>
</evidence>
<accession>A0A4R3KN63</accession>
<name>A0A4R3KN63_9SPHI</name>
<dbReference type="AlphaFoldDB" id="A0A4R3KN63"/>
<keyword evidence="1" id="KW-0472">Membrane</keyword>
<dbReference type="RefSeq" id="WP_132130092.1">
    <property type="nucleotide sequence ID" value="NZ_CP042432.1"/>
</dbReference>
<reference evidence="4 5" key="1">
    <citation type="submission" date="2019-03" db="EMBL/GenBank/DDBJ databases">
        <title>Genomic Encyclopedia of Type Strains, Phase IV (KMG-IV): sequencing the most valuable type-strain genomes for metagenomic binning, comparative biology and taxonomic classification.</title>
        <authorList>
            <person name="Goeker M."/>
        </authorList>
    </citation>
    <scope>NUCLEOTIDE SEQUENCE [LARGE SCALE GENOMIC DNA]</scope>
    <source>
        <strain evidence="4 5">DSM 21100</strain>
    </source>
</reference>
<organism evidence="4 5">
    <name type="scientific">Anseongella ginsenosidimutans</name>
    <dbReference type="NCBI Taxonomy" id="496056"/>
    <lineage>
        <taxon>Bacteria</taxon>
        <taxon>Pseudomonadati</taxon>
        <taxon>Bacteroidota</taxon>
        <taxon>Sphingobacteriia</taxon>
        <taxon>Sphingobacteriales</taxon>
        <taxon>Sphingobacteriaceae</taxon>
        <taxon>Anseongella</taxon>
    </lineage>
</organism>
<protein>
    <submittedName>
        <fullName evidence="4">TonB-linked SusC/RagA family outer membrane protein</fullName>
    </submittedName>
</protein>
<dbReference type="EMBL" id="SMAD01000011">
    <property type="protein sequence ID" value="TCS85671.1"/>
    <property type="molecule type" value="Genomic_DNA"/>
</dbReference>
<evidence type="ECO:0000256" key="1">
    <source>
        <dbReference type="PROSITE-ProRule" id="PRU01360"/>
    </source>
</evidence>
<dbReference type="OrthoDB" id="721000at2"/>
<keyword evidence="1" id="KW-0998">Cell outer membrane</keyword>
<dbReference type="Pfam" id="PF07715">
    <property type="entry name" value="Plug"/>
    <property type="match status" value="1"/>
</dbReference>
<dbReference type="Proteomes" id="UP000295807">
    <property type="component" value="Unassembled WGS sequence"/>
</dbReference>
<dbReference type="SUPFAM" id="SSF49464">
    <property type="entry name" value="Carboxypeptidase regulatory domain-like"/>
    <property type="match status" value="1"/>
</dbReference>
<keyword evidence="2" id="KW-0732">Signal</keyword>
<dbReference type="InterPro" id="IPR039426">
    <property type="entry name" value="TonB-dep_rcpt-like"/>
</dbReference>